<dbReference type="EMBL" id="JBHTLH010000004">
    <property type="protein sequence ID" value="MFD1123847.1"/>
    <property type="molecule type" value="Genomic_DNA"/>
</dbReference>
<evidence type="ECO:0000313" key="11">
    <source>
        <dbReference type="Proteomes" id="UP001597156"/>
    </source>
</evidence>
<keyword evidence="11" id="KW-1185">Reference proteome</keyword>
<keyword evidence="5" id="KW-0720">Serine protease</keyword>
<dbReference type="PROSITE" id="PS51695">
    <property type="entry name" value="SEDOLISIN"/>
    <property type="match status" value="1"/>
</dbReference>
<dbReference type="Gene3D" id="3.40.50.200">
    <property type="entry name" value="Peptidase S8/S53 domain"/>
    <property type="match status" value="1"/>
</dbReference>
<evidence type="ECO:0000259" key="9">
    <source>
        <dbReference type="PROSITE" id="PS51695"/>
    </source>
</evidence>
<organism evidence="10 11">
    <name type="scientific">Lentilactobacillus raoultii</name>
    <dbReference type="NCBI Taxonomy" id="1987503"/>
    <lineage>
        <taxon>Bacteria</taxon>
        <taxon>Bacillati</taxon>
        <taxon>Bacillota</taxon>
        <taxon>Bacilli</taxon>
        <taxon>Lactobacillales</taxon>
        <taxon>Lactobacillaceae</taxon>
        <taxon>Lentilactobacillus</taxon>
    </lineage>
</organism>
<keyword evidence="2 10" id="KW-0645">Protease</keyword>
<evidence type="ECO:0000256" key="4">
    <source>
        <dbReference type="ARBA" id="ARBA00022801"/>
    </source>
</evidence>
<sequence>MHQTKRILLVVVGSLLFVTGLSQPAVAKKAKNPVSTVMLILNPKDSAAFTRYAYDTVTPNTANFHQYLTPNQIANKFGRSEGEIERLRSYFKKYHLATTTFSGRLTIKVAGHYQNLKRAFHAQALTRSAAKGALKGTDTKLPKSLAKLVTAVIGMDVKATYQAKQASKSKQGAFKTAFTRSMTRPDLDESTSKFSKAYGSAKYADRYGLTKLYAQGNKGQGQRVGLIVFANYRLGDIKKYLAADGQNTDLSRIHKYFTVDHRKKVMAYSQRVDGYTFALQEETTLDVQQAASVAPEAQIDTYIPVAVNGATDELSLMVNNYAAAIAANRDRQLSTSFAIGSEHDGFDDIPATSVSPAAFNRAMNVIYRQATVQGISLFAASGDNGPYNDVAKPICDFPVSTSPFLTEIGGTTLPYTKIVNDKLVRVPTERSWGDTYSLSKSERNNGQFGGSGGGFSILNSTPPFQQGVSGVNTFNAVTELSYNPKKKHYVLNSHPKRLSGESNGRNLPDFSTNADRNTGYAVYLTGTMLNNAKQKLWQIGGGTSFAAPQAAAASAVLNSGLTTPIGFWNPQIYQFAQQTTTPFKVLDSPTDNNNLYYTGQPGKRYNQASGLGTVNYQKLLTAFQRVDQPIR</sequence>
<dbReference type="GO" id="GO:0006508">
    <property type="term" value="P:proteolysis"/>
    <property type="evidence" value="ECO:0007669"/>
    <property type="project" value="UniProtKB-KW"/>
</dbReference>
<keyword evidence="6" id="KW-0106">Calcium</keyword>
<dbReference type="InterPro" id="IPR015366">
    <property type="entry name" value="S53_propep"/>
</dbReference>
<dbReference type="SUPFAM" id="SSF52743">
    <property type="entry name" value="Subtilisin-like"/>
    <property type="match status" value="1"/>
</dbReference>
<dbReference type="Pfam" id="PF09286">
    <property type="entry name" value="Pro-kuma_activ"/>
    <property type="match status" value="1"/>
</dbReference>
<dbReference type="RefSeq" id="WP_121979117.1">
    <property type="nucleotide sequence ID" value="NZ_JBHTLH010000004.1"/>
</dbReference>
<dbReference type="CDD" id="cd11377">
    <property type="entry name" value="Pro-peptidase_S53"/>
    <property type="match status" value="1"/>
</dbReference>
<dbReference type="GO" id="GO:0008233">
    <property type="term" value="F:peptidase activity"/>
    <property type="evidence" value="ECO:0007669"/>
    <property type="project" value="UniProtKB-KW"/>
</dbReference>
<dbReference type="PROSITE" id="PS00138">
    <property type="entry name" value="SUBTILASE_SER"/>
    <property type="match status" value="1"/>
</dbReference>
<dbReference type="PANTHER" id="PTHR14218:SF15">
    <property type="entry name" value="TRIPEPTIDYL-PEPTIDASE 1"/>
    <property type="match status" value="1"/>
</dbReference>
<keyword evidence="4" id="KW-0378">Hydrolase</keyword>
<dbReference type="PANTHER" id="PTHR14218">
    <property type="entry name" value="PROTEASE S8 TRIPEPTIDYL PEPTIDASE I CLN2"/>
    <property type="match status" value="1"/>
</dbReference>
<keyword evidence="8" id="KW-0732">Signal</keyword>
<reference evidence="11" key="1">
    <citation type="journal article" date="2019" name="Int. J. Syst. Evol. Microbiol.">
        <title>The Global Catalogue of Microorganisms (GCM) 10K type strain sequencing project: providing services to taxonomists for standard genome sequencing and annotation.</title>
        <authorList>
            <consortium name="The Broad Institute Genomics Platform"/>
            <consortium name="The Broad Institute Genome Sequencing Center for Infectious Disease"/>
            <person name="Wu L."/>
            <person name="Ma J."/>
        </authorList>
    </citation>
    <scope>NUCLEOTIDE SEQUENCE [LARGE SCALE GENOMIC DNA]</scope>
    <source>
        <strain evidence="11">CCUG 71848</strain>
    </source>
</reference>
<gene>
    <name evidence="10" type="ORF">ACFQ22_00515</name>
</gene>
<evidence type="ECO:0000256" key="1">
    <source>
        <dbReference type="ARBA" id="ARBA00001913"/>
    </source>
</evidence>
<evidence type="ECO:0000256" key="8">
    <source>
        <dbReference type="SAM" id="SignalP"/>
    </source>
</evidence>
<keyword evidence="7" id="KW-0865">Zymogen</keyword>
<proteinExistence type="predicted"/>
<dbReference type="SUPFAM" id="SSF54897">
    <property type="entry name" value="Protease propeptides/inhibitors"/>
    <property type="match status" value="1"/>
</dbReference>
<name>A0ABW3PDX4_9LACO</name>
<keyword evidence="3" id="KW-0479">Metal-binding</keyword>
<dbReference type="InterPro" id="IPR036852">
    <property type="entry name" value="Peptidase_S8/S53_dom_sf"/>
</dbReference>
<evidence type="ECO:0000256" key="5">
    <source>
        <dbReference type="ARBA" id="ARBA00022825"/>
    </source>
</evidence>
<feature type="chain" id="PRO_5045890103" evidence="8">
    <location>
        <begin position="28"/>
        <end position="631"/>
    </location>
</feature>
<evidence type="ECO:0000256" key="6">
    <source>
        <dbReference type="ARBA" id="ARBA00022837"/>
    </source>
</evidence>
<comment type="caution">
    <text evidence="10">The sequence shown here is derived from an EMBL/GenBank/DDBJ whole genome shotgun (WGS) entry which is preliminary data.</text>
</comment>
<dbReference type="InterPro" id="IPR023828">
    <property type="entry name" value="Peptidase_S8_Ser-AS"/>
</dbReference>
<evidence type="ECO:0000313" key="10">
    <source>
        <dbReference type="EMBL" id="MFD1123847.1"/>
    </source>
</evidence>
<feature type="domain" description="Peptidase S53" evidence="9">
    <location>
        <begin position="197"/>
        <end position="626"/>
    </location>
</feature>
<evidence type="ECO:0000256" key="2">
    <source>
        <dbReference type="ARBA" id="ARBA00022670"/>
    </source>
</evidence>
<dbReference type="SMART" id="SM00944">
    <property type="entry name" value="Pro-kuma_activ"/>
    <property type="match status" value="1"/>
</dbReference>
<evidence type="ECO:0000256" key="7">
    <source>
        <dbReference type="ARBA" id="ARBA00023145"/>
    </source>
</evidence>
<dbReference type="InterPro" id="IPR050819">
    <property type="entry name" value="Tripeptidyl-peptidase_I"/>
</dbReference>
<comment type="cofactor">
    <cofactor evidence="1">
        <name>Ca(2+)</name>
        <dbReference type="ChEBI" id="CHEBI:29108"/>
    </cofactor>
</comment>
<protein>
    <submittedName>
        <fullName evidence="10">Protease pro-enzyme activation domain-containing protein</fullName>
    </submittedName>
</protein>
<evidence type="ECO:0000256" key="3">
    <source>
        <dbReference type="ARBA" id="ARBA00022723"/>
    </source>
</evidence>
<feature type="signal peptide" evidence="8">
    <location>
        <begin position="1"/>
        <end position="27"/>
    </location>
</feature>
<dbReference type="InterPro" id="IPR030400">
    <property type="entry name" value="Sedolisin_dom"/>
</dbReference>
<accession>A0ABW3PDX4</accession>
<dbReference type="Proteomes" id="UP001597156">
    <property type="component" value="Unassembled WGS sequence"/>
</dbReference>